<dbReference type="Gramene" id="OE9A032420T1">
    <property type="protein sequence ID" value="OE9A032420C1"/>
    <property type="gene ID" value="OE9A032420"/>
</dbReference>
<dbReference type="Proteomes" id="UP000594638">
    <property type="component" value="Unassembled WGS sequence"/>
</dbReference>
<protein>
    <submittedName>
        <fullName evidence="1">Uncharacterized protein</fullName>
    </submittedName>
</protein>
<comment type="caution">
    <text evidence="1">The sequence shown here is derived from an EMBL/GenBank/DDBJ whole genome shotgun (WGS) entry which is preliminary data.</text>
</comment>
<evidence type="ECO:0000313" key="1">
    <source>
        <dbReference type="EMBL" id="CAA3001443.1"/>
    </source>
</evidence>
<organism evidence="1 2">
    <name type="scientific">Olea europaea subsp. europaea</name>
    <dbReference type="NCBI Taxonomy" id="158383"/>
    <lineage>
        <taxon>Eukaryota</taxon>
        <taxon>Viridiplantae</taxon>
        <taxon>Streptophyta</taxon>
        <taxon>Embryophyta</taxon>
        <taxon>Tracheophyta</taxon>
        <taxon>Spermatophyta</taxon>
        <taxon>Magnoliopsida</taxon>
        <taxon>eudicotyledons</taxon>
        <taxon>Gunneridae</taxon>
        <taxon>Pentapetalae</taxon>
        <taxon>asterids</taxon>
        <taxon>lamiids</taxon>
        <taxon>Lamiales</taxon>
        <taxon>Oleaceae</taxon>
        <taxon>Oleeae</taxon>
        <taxon>Olea</taxon>
    </lineage>
</organism>
<keyword evidence="2" id="KW-1185">Reference proteome</keyword>
<gene>
    <name evidence="1" type="ORF">OLEA9_A032420</name>
</gene>
<evidence type="ECO:0000313" key="2">
    <source>
        <dbReference type="Proteomes" id="UP000594638"/>
    </source>
</evidence>
<sequence length="89" mass="10080">MQEQRSKEAKNAVVNPLMSHIATPSSFVVHPCEPWFDEERTLGPMEFSLELKLQNVVEVVATTNGRWRSNRVNQCGGKERWVAWVGVGV</sequence>
<dbReference type="OrthoDB" id="10498880at2759"/>
<accession>A0A8S0T8G6</accession>
<dbReference type="EMBL" id="CACTIH010005757">
    <property type="protein sequence ID" value="CAA3001443.1"/>
    <property type="molecule type" value="Genomic_DNA"/>
</dbReference>
<reference evidence="1 2" key="1">
    <citation type="submission" date="2019-12" db="EMBL/GenBank/DDBJ databases">
        <authorList>
            <person name="Alioto T."/>
            <person name="Alioto T."/>
            <person name="Gomez Garrido J."/>
        </authorList>
    </citation>
    <scope>NUCLEOTIDE SEQUENCE [LARGE SCALE GENOMIC DNA]</scope>
</reference>
<name>A0A8S0T8G6_OLEEU</name>
<proteinExistence type="predicted"/>
<dbReference type="AlphaFoldDB" id="A0A8S0T8G6"/>